<accession>A0A1B0D498</accession>
<dbReference type="InterPro" id="IPR042320">
    <property type="entry name" value="MMS22-like"/>
</dbReference>
<protein>
    <recommendedName>
        <fullName evidence="1">MMS22-like C-terminal domain-containing protein</fullName>
    </recommendedName>
</protein>
<reference evidence="2" key="1">
    <citation type="submission" date="2022-08" db="UniProtKB">
        <authorList>
            <consortium name="EnsemblMetazoa"/>
        </authorList>
    </citation>
    <scope>IDENTIFICATION</scope>
    <source>
        <strain evidence="2">Israel</strain>
    </source>
</reference>
<evidence type="ECO:0000313" key="2">
    <source>
        <dbReference type="EnsemblMetazoa" id="PPAI002236-PA"/>
    </source>
</evidence>
<dbReference type="EMBL" id="AJVK01024227">
    <property type="status" value="NOT_ANNOTATED_CDS"/>
    <property type="molecule type" value="Genomic_DNA"/>
</dbReference>
<dbReference type="Proteomes" id="UP000092462">
    <property type="component" value="Unassembled WGS sequence"/>
</dbReference>
<dbReference type="GO" id="GO:0000724">
    <property type="term" value="P:double-strand break repair via homologous recombination"/>
    <property type="evidence" value="ECO:0007669"/>
    <property type="project" value="InterPro"/>
</dbReference>
<name>A0A1B0D498_PHLPP</name>
<dbReference type="EnsemblMetazoa" id="PPAI002236-RA">
    <property type="protein sequence ID" value="PPAI002236-PA"/>
    <property type="gene ID" value="PPAI002236"/>
</dbReference>
<dbReference type="VEuPathDB" id="VectorBase:PPAI002236"/>
<dbReference type="EMBL" id="AJVK01024226">
    <property type="status" value="NOT_ANNOTATED_CDS"/>
    <property type="molecule type" value="Genomic_DNA"/>
</dbReference>
<organism evidence="2 3">
    <name type="scientific">Phlebotomus papatasi</name>
    <name type="common">Sandfly</name>
    <dbReference type="NCBI Taxonomy" id="29031"/>
    <lineage>
        <taxon>Eukaryota</taxon>
        <taxon>Metazoa</taxon>
        <taxon>Ecdysozoa</taxon>
        <taxon>Arthropoda</taxon>
        <taxon>Hexapoda</taxon>
        <taxon>Insecta</taxon>
        <taxon>Pterygota</taxon>
        <taxon>Neoptera</taxon>
        <taxon>Endopterygota</taxon>
        <taxon>Diptera</taxon>
        <taxon>Nematocera</taxon>
        <taxon>Psychodoidea</taxon>
        <taxon>Psychodidae</taxon>
        <taxon>Phlebotomus</taxon>
        <taxon>Phlebotomus</taxon>
    </lineage>
</organism>
<dbReference type="PANTHER" id="PTHR28547">
    <property type="entry name" value="PROTEIN MMS22-LIKE"/>
    <property type="match status" value="1"/>
</dbReference>
<dbReference type="AlphaFoldDB" id="A0A1B0D498"/>
<evidence type="ECO:0000259" key="1">
    <source>
        <dbReference type="Pfam" id="PF14911"/>
    </source>
</evidence>
<evidence type="ECO:0000313" key="3">
    <source>
        <dbReference type="Proteomes" id="UP000092462"/>
    </source>
</evidence>
<dbReference type="PANTHER" id="PTHR28547:SF1">
    <property type="entry name" value="PROTEIN MMS22-LIKE"/>
    <property type="match status" value="1"/>
</dbReference>
<dbReference type="GO" id="GO:0043596">
    <property type="term" value="C:nuclear replication fork"/>
    <property type="evidence" value="ECO:0007669"/>
    <property type="project" value="TreeGrafter"/>
</dbReference>
<dbReference type="EMBL" id="AJVK01024225">
    <property type="status" value="NOT_ANNOTATED_CDS"/>
    <property type="molecule type" value="Genomic_DNA"/>
</dbReference>
<sequence>MTDDFAPSKKLILDLLEFVFKSPTYKNAPKCRQIVGQGLKNLTTSKLSFQTSAYFLFMLKMAKVNPLAVRDLLPFLKDQIIEVEFRRGSGRDARLRQQLNSLEDAVVAEKETA</sequence>
<dbReference type="VEuPathDB" id="VectorBase:PPAPM1_012197"/>
<feature type="domain" description="MMS22-like C-terminal" evidence="1">
    <location>
        <begin position="4"/>
        <end position="105"/>
    </location>
</feature>
<proteinExistence type="predicted"/>
<keyword evidence="3" id="KW-1185">Reference proteome</keyword>
<dbReference type="InterPro" id="IPR029424">
    <property type="entry name" value="MMS22L_C"/>
</dbReference>
<dbReference type="GO" id="GO:0031297">
    <property type="term" value="P:replication fork processing"/>
    <property type="evidence" value="ECO:0007669"/>
    <property type="project" value="InterPro"/>
</dbReference>
<dbReference type="Pfam" id="PF14911">
    <property type="entry name" value="MMS22L_C"/>
    <property type="match status" value="1"/>
</dbReference>